<organism evidence="2 3">
    <name type="scientific">Segatella hominis</name>
    <dbReference type="NCBI Taxonomy" id="2518605"/>
    <lineage>
        <taxon>Bacteria</taxon>
        <taxon>Pseudomonadati</taxon>
        <taxon>Bacteroidota</taxon>
        <taxon>Bacteroidia</taxon>
        <taxon>Bacteroidales</taxon>
        <taxon>Prevotellaceae</taxon>
        <taxon>Segatella</taxon>
    </lineage>
</organism>
<accession>A0A4Y8ULL9</accession>
<dbReference type="GeneID" id="302996989"/>
<protein>
    <submittedName>
        <fullName evidence="2">Uncharacterized protein</fullName>
    </submittedName>
</protein>
<name>A0A4Y8ULL9_9BACT</name>
<feature type="region of interest" description="Disordered" evidence="1">
    <location>
        <begin position="40"/>
        <end position="97"/>
    </location>
</feature>
<dbReference type="AlphaFoldDB" id="A0A4Y8ULL9"/>
<feature type="compositionally biased region" description="Gly residues" evidence="1">
    <location>
        <begin position="80"/>
        <end position="97"/>
    </location>
</feature>
<reference evidence="2 3" key="1">
    <citation type="submission" date="2019-02" db="EMBL/GenBank/DDBJ databases">
        <title>Draft Genome Sequence of the Prevotella sp. BCRC 81118, Isolated from Human Feces.</title>
        <authorList>
            <person name="Huang C.-H."/>
        </authorList>
    </citation>
    <scope>NUCLEOTIDE SEQUENCE [LARGE SCALE GENOMIC DNA]</scope>
    <source>
        <strain evidence="2 3">BCRC 81118</strain>
    </source>
</reference>
<evidence type="ECO:0000313" key="2">
    <source>
        <dbReference type="EMBL" id="TFH68173.1"/>
    </source>
</evidence>
<keyword evidence="3" id="KW-1185">Reference proteome</keyword>
<evidence type="ECO:0000256" key="1">
    <source>
        <dbReference type="SAM" id="MobiDB-lite"/>
    </source>
</evidence>
<feature type="compositionally biased region" description="Low complexity" evidence="1">
    <location>
        <begin position="70"/>
        <end position="79"/>
    </location>
</feature>
<evidence type="ECO:0000313" key="3">
    <source>
        <dbReference type="Proteomes" id="UP000297872"/>
    </source>
</evidence>
<feature type="compositionally biased region" description="Gly residues" evidence="1">
    <location>
        <begin position="51"/>
        <end position="65"/>
    </location>
</feature>
<dbReference type="Proteomes" id="UP000297872">
    <property type="component" value="Unassembled WGS sequence"/>
</dbReference>
<sequence>MTLSDIKRHWGFFISYLCIVNQNGWRCRLKLDATIKRASTILGDDSSNGENAGGGSVNGDAGGSGVNKPSGGNTQESGGTSQGTGSENGGSGEDNEL</sequence>
<comment type="caution">
    <text evidence="2">The sequence shown here is derived from an EMBL/GenBank/DDBJ whole genome shotgun (WGS) entry which is preliminary data.</text>
</comment>
<proteinExistence type="predicted"/>
<dbReference type="RefSeq" id="WP_134844740.1">
    <property type="nucleotide sequence ID" value="NZ_SGVY01000109.1"/>
</dbReference>
<gene>
    <name evidence="2" type="ORF">EXN75_17220</name>
</gene>
<dbReference type="EMBL" id="SGVY01000109">
    <property type="protein sequence ID" value="TFH68173.1"/>
    <property type="molecule type" value="Genomic_DNA"/>
</dbReference>